<sequence length="126" mass="13525">PGANGGGFWEITTASCIDFPQQQQVLEIVDNRDGTLSIFTTVLDHASAATPAGTGASRDLASRAREFAANDWAESPAMRRGSALDRNTELLLPAPFDLEKITDAALDAQRMTERARILAHEQKAAS</sequence>
<dbReference type="AlphaFoldDB" id="A0A3C1KH11"/>
<organism evidence="1 2">
    <name type="scientific">Microbacterium ginsengisoli</name>
    <dbReference type="NCBI Taxonomy" id="400772"/>
    <lineage>
        <taxon>Bacteria</taxon>
        <taxon>Bacillati</taxon>
        <taxon>Actinomycetota</taxon>
        <taxon>Actinomycetes</taxon>
        <taxon>Micrococcales</taxon>
        <taxon>Microbacteriaceae</taxon>
        <taxon>Microbacterium</taxon>
    </lineage>
</organism>
<comment type="caution">
    <text evidence="1">The sequence shown here is derived from an EMBL/GenBank/DDBJ whole genome shotgun (WGS) entry which is preliminary data.</text>
</comment>
<evidence type="ECO:0000313" key="1">
    <source>
        <dbReference type="EMBL" id="HAN25654.1"/>
    </source>
</evidence>
<accession>A0A3C1KH11</accession>
<dbReference type="EMBL" id="DMNG01000247">
    <property type="protein sequence ID" value="HAN25654.1"/>
    <property type="molecule type" value="Genomic_DNA"/>
</dbReference>
<evidence type="ECO:0000313" key="2">
    <source>
        <dbReference type="Proteomes" id="UP000257479"/>
    </source>
</evidence>
<protein>
    <submittedName>
        <fullName evidence="1">TIGR03767 family metallophosphoesterase</fullName>
    </submittedName>
</protein>
<name>A0A3C1KH11_9MICO</name>
<gene>
    <name evidence="1" type="ORF">DCP95_13980</name>
</gene>
<reference evidence="1 2" key="1">
    <citation type="journal article" date="2018" name="Nat. Biotechnol.">
        <title>A standardized bacterial taxonomy based on genome phylogeny substantially revises the tree of life.</title>
        <authorList>
            <person name="Parks D.H."/>
            <person name="Chuvochina M."/>
            <person name="Waite D.W."/>
            <person name="Rinke C."/>
            <person name="Skarshewski A."/>
            <person name="Chaumeil P.A."/>
            <person name="Hugenholtz P."/>
        </authorList>
    </citation>
    <scope>NUCLEOTIDE SEQUENCE [LARGE SCALE GENOMIC DNA]</scope>
    <source>
        <strain evidence="1">UBA9152</strain>
    </source>
</reference>
<proteinExistence type="predicted"/>
<dbReference type="Proteomes" id="UP000257479">
    <property type="component" value="Unassembled WGS sequence"/>
</dbReference>
<feature type="non-terminal residue" evidence="1">
    <location>
        <position position="1"/>
    </location>
</feature>